<proteinExistence type="predicted"/>
<accession>A0A7W6G472</accession>
<dbReference type="GO" id="GO:0044010">
    <property type="term" value="P:single-species biofilm formation"/>
    <property type="evidence" value="ECO:0007669"/>
    <property type="project" value="InterPro"/>
</dbReference>
<dbReference type="RefSeq" id="WP_183897056.1">
    <property type="nucleotide sequence ID" value="NZ_JACIDV010000009.1"/>
</dbReference>
<dbReference type="InterPro" id="IPR038493">
    <property type="entry name" value="MqsR_sf"/>
</dbReference>
<dbReference type="AlphaFoldDB" id="A0A7W6G472"/>
<comment type="caution">
    <text evidence="1">The sequence shown here is derived from an EMBL/GenBank/DDBJ whole genome shotgun (WGS) entry which is preliminary data.</text>
</comment>
<dbReference type="Proteomes" id="UP000565286">
    <property type="component" value="Unassembled WGS sequence"/>
</dbReference>
<reference evidence="1 2" key="1">
    <citation type="submission" date="2020-08" db="EMBL/GenBank/DDBJ databases">
        <title>Genomic Encyclopedia of Type Strains, Phase IV (KMG-IV): sequencing the most valuable type-strain genomes for metagenomic binning, comparative biology and taxonomic classification.</title>
        <authorList>
            <person name="Goeker M."/>
        </authorList>
    </citation>
    <scope>NUCLEOTIDE SEQUENCE [LARGE SCALE GENOMIC DNA]</scope>
    <source>
        <strain evidence="1 2">DSM 26438</strain>
    </source>
</reference>
<protein>
    <submittedName>
        <fullName evidence="1">Motility quorum-sensing regulator/GCU-specific mRNA interferase toxin</fullName>
    </submittedName>
</protein>
<evidence type="ECO:0000313" key="1">
    <source>
        <dbReference type="EMBL" id="MBB3947196.1"/>
    </source>
</evidence>
<sequence length="102" mass="11665">MEKRRAHYNLKTIIAIVKHQRAAVFTKTAIDGGRRMDLTVGEMINVICELNTKCLYKSMTTYNDNTVWQDVYHADTPGGRAYIKLTLRTNGALVIQFKELES</sequence>
<dbReference type="CDD" id="cd12869">
    <property type="entry name" value="MqsR"/>
    <property type="match status" value="1"/>
</dbReference>
<dbReference type="GO" id="GO:0017148">
    <property type="term" value="P:negative regulation of translation"/>
    <property type="evidence" value="ECO:0007669"/>
    <property type="project" value="InterPro"/>
</dbReference>
<dbReference type="EMBL" id="JACIDV010000009">
    <property type="protein sequence ID" value="MBB3947196.1"/>
    <property type="molecule type" value="Genomic_DNA"/>
</dbReference>
<keyword evidence="2" id="KW-1185">Reference proteome</keyword>
<dbReference type="GO" id="GO:0009372">
    <property type="term" value="P:quorum sensing"/>
    <property type="evidence" value="ECO:0007669"/>
    <property type="project" value="InterPro"/>
</dbReference>
<dbReference type="InterPro" id="IPR031451">
    <property type="entry name" value="MqsR_toxin"/>
</dbReference>
<organism evidence="1 2">
    <name type="scientific">Rhizobium skierniewicense</name>
    <dbReference type="NCBI Taxonomy" id="984260"/>
    <lineage>
        <taxon>Bacteria</taxon>
        <taxon>Pseudomonadati</taxon>
        <taxon>Pseudomonadota</taxon>
        <taxon>Alphaproteobacteria</taxon>
        <taxon>Hyphomicrobiales</taxon>
        <taxon>Rhizobiaceae</taxon>
        <taxon>Rhizobium/Agrobacterium group</taxon>
        <taxon>Rhizobium</taxon>
    </lineage>
</organism>
<gene>
    <name evidence="1" type="ORF">GGQ73_003162</name>
</gene>
<dbReference type="Gene3D" id="3.30.2310.40">
    <property type="match status" value="1"/>
</dbReference>
<dbReference type="Pfam" id="PF15723">
    <property type="entry name" value="MqsR_toxin"/>
    <property type="match status" value="1"/>
</dbReference>
<name>A0A7W6G472_9HYPH</name>
<evidence type="ECO:0000313" key="2">
    <source>
        <dbReference type="Proteomes" id="UP000565286"/>
    </source>
</evidence>